<sequence length="411" mass="46724">MENQVAIEVKNVTKSFKVYYDKGKELKEKMLFWKRNRYENRVVLDDVSFTIKRGEAVGLVGKNGCGKSTTLKMLTRIIYPDSGSITMHGRVSSLIELGAGFHPDMTGRENIYTNASIFGLTKKEIDARLDDIISFSELGQYIDNPVRTYSSGMYMRLAFSVAINVDADILLVDEILAVGDANFQTKCFNKIREIKGQGTTIVIVSHSLGQIEQICDRSIWIKDGRIEKEGDPKSVHLEYLDYMNNERMDEEERARVKQQRIESGLEDENRFGTGNVRCTNVRLLDDNGDEQGIFKCGGNMTVQFDYHVNNPVENAIIGVKINRIDGVYVYGTDTRIDKFKNFEIKQDGTVSLTFKDMPLIKGQYYLDISIEYSEGLPEDYLKHAAKFEIVSSLEDMGIALVSHDWDISKIR</sequence>
<dbReference type="GO" id="GO:0016887">
    <property type="term" value="F:ATP hydrolysis activity"/>
    <property type="evidence" value="ECO:0007669"/>
    <property type="project" value="InterPro"/>
</dbReference>
<gene>
    <name evidence="6" type="primary">tagH</name>
    <name evidence="6" type="ORF">ERS852490_02499</name>
</gene>
<dbReference type="Proteomes" id="UP000095621">
    <property type="component" value="Unassembled WGS sequence"/>
</dbReference>
<name>A0A174YZ27_9FIRM</name>
<dbReference type="InterPro" id="IPR003439">
    <property type="entry name" value="ABC_transporter-like_ATP-bd"/>
</dbReference>
<dbReference type="GO" id="GO:0016020">
    <property type="term" value="C:membrane"/>
    <property type="evidence" value="ECO:0007669"/>
    <property type="project" value="InterPro"/>
</dbReference>
<dbReference type="Pfam" id="PF00005">
    <property type="entry name" value="ABC_tran"/>
    <property type="match status" value="1"/>
</dbReference>
<dbReference type="Gene3D" id="3.40.50.300">
    <property type="entry name" value="P-loop containing nucleotide triphosphate hydrolases"/>
    <property type="match status" value="1"/>
</dbReference>
<comment type="similarity">
    <text evidence="1">Belongs to the ABC transporter superfamily.</text>
</comment>
<evidence type="ECO:0000313" key="6">
    <source>
        <dbReference type="EMBL" id="CUQ78847.1"/>
    </source>
</evidence>
<dbReference type="EMBL" id="CZBU01000005">
    <property type="protein sequence ID" value="CUQ78847.1"/>
    <property type="molecule type" value="Genomic_DNA"/>
</dbReference>
<evidence type="ECO:0000256" key="4">
    <source>
        <dbReference type="ARBA" id="ARBA00022840"/>
    </source>
</evidence>
<accession>A0A174YZ27</accession>
<keyword evidence="4 6" id="KW-0067">ATP-binding</keyword>
<keyword evidence="3" id="KW-0547">Nucleotide-binding</keyword>
<dbReference type="Pfam" id="PF14524">
    <property type="entry name" value="Wzt_C"/>
    <property type="match status" value="1"/>
</dbReference>
<dbReference type="RefSeq" id="WP_055216259.1">
    <property type="nucleotide sequence ID" value="NZ_CZBU01000005.1"/>
</dbReference>
<organism evidence="6 7">
    <name type="scientific">Lachnospira eligens</name>
    <dbReference type="NCBI Taxonomy" id="39485"/>
    <lineage>
        <taxon>Bacteria</taxon>
        <taxon>Bacillati</taxon>
        <taxon>Bacillota</taxon>
        <taxon>Clostridia</taxon>
        <taxon>Lachnospirales</taxon>
        <taxon>Lachnospiraceae</taxon>
        <taxon>Lachnospira</taxon>
    </lineage>
</organism>
<dbReference type="PANTHER" id="PTHR46743:SF2">
    <property type="entry name" value="TEICHOIC ACIDS EXPORT ATP-BINDING PROTEIN TAGH"/>
    <property type="match status" value="1"/>
</dbReference>
<proteinExistence type="inferred from homology"/>
<dbReference type="InterPro" id="IPR050683">
    <property type="entry name" value="Bact_Polysacc_Export_ATP-bd"/>
</dbReference>
<dbReference type="InterPro" id="IPR003593">
    <property type="entry name" value="AAA+_ATPase"/>
</dbReference>
<evidence type="ECO:0000256" key="3">
    <source>
        <dbReference type="ARBA" id="ARBA00022741"/>
    </source>
</evidence>
<dbReference type="Gene3D" id="2.70.50.60">
    <property type="entry name" value="abc- transporter (atp binding component) like domain"/>
    <property type="match status" value="1"/>
</dbReference>
<dbReference type="SUPFAM" id="SSF52540">
    <property type="entry name" value="P-loop containing nucleoside triphosphate hydrolases"/>
    <property type="match status" value="1"/>
</dbReference>
<dbReference type="GO" id="GO:0005524">
    <property type="term" value="F:ATP binding"/>
    <property type="evidence" value="ECO:0007669"/>
    <property type="project" value="UniProtKB-KW"/>
</dbReference>
<reference evidence="6 7" key="1">
    <citation type="submission" date="2015-09" db="EMBL/GenBank/DDBJ databases">
        <authorList>
            <consortium name="Pathogen Informatics"/>
        </authorList>
    </citation>
    <scope>NUCLEOTIDE SEQUENCE [LARGE SCALE GENOMIC DNA]</scope>
    <source>
        <strain evidence="6 7">2789STDY5834875</strain>
    </source>
</reference>
<dbReference type="CDD" id="cd10147">
    <property type="entry name" value="Wzt_C-like"/>
    <property type="match status" value="1"/>
</dbReference>
<dbReference type="SMART" id="SM00382">
    <property type="entry name" value="AAA"/>
    <property type="match status" value="1"/>
</dbReference>
<dbReference type="InterPro" id="IPR029439">
    <property type="entry name" value="Wzt_C"/>
</dbReference>
<dbReference type="EC" id="3.6.3.40" evidence="6"/>
<dbReference type="PROSITE" id="PS50893">
    <property type="entry name" value="ABC_TRANSPORTER_2"/>
    <property type="match status" value="1"/>
</dbReference>
<dbReference type="InterPro" id="IPR027417">
    <property type="entry name" value="P-loop_NTPase"/>
</dbReference>
<evidence type="ECO:0000256" key="1">
    <source>
        <dbReference type="ARBA" id="ARBA00005417"/>
    </source>
</evidence>
<dbReference type="PANTHER" id="PTHR46743">
    <property type="entry name" value="TEICHOIC ACIDS EXPORT ATP-BINDING PROTEIN TAGH"/>
    <property type="match status" value="1"/>
</dbReference>
<protein>
    <submittedName>
        <fullName evidence="6">Teichoic acids export ATP-binding protein TagH</fullName>
        <ecNumber evidence="6">3.6.3.40</ecNumber>
    </submittedName>
</protein>
<dbReference type="CDD" id="cd03220">
    <property type="entry name" value="ABC_KpsT_Wzt"/>
    <property type="match status" value="1"/>
</dbReference>
<evidence type="ECO:0000313" key="7">
    <source>
        <dbReference type="Proteomes" id="UP000095621"/>
    </source>
</evidence>
<keyword evidence="2" id="KW-0813">Transport</keyword>
<feature type="domain" description="ABC transporter" evidence="5">
    <location>
        <begin position="7"/>
        <end position="248"/>
    </location>
</feature>
<dbReference type="OrthoDB" id="9778870at2"/>
<keyword evidence="6" id="KW-0378">Hydrolase</keyword>
<evidence type="ECO:0000256" key="2">
    <source>
        <dbReference type="ARBA" id="ARBA00022448"/>
    </source>
</evidence>
<dbReference type="InterPro" id="IPR015860">
    <property type="entry name" value="ABC_transpr_TagH-like"/>
</dbReference>
<dbReference type="AlphaFoldDB" id="A0A174YZ27"/>
<evidence type="ECO:0000259" key="5">
    <source>
        <dbReference type="PROSITE" id="PS50893"/>
    </source>
</evidence>
<dbReference type="GO" id="GO:0140359">
    <property type="term" value="F:ABC-type transporter activity"/>
    <property type="evidence" value="ECO:0007669"/>
    <property type="project" value="InterPro"/>
</dbReference>